<keyword evidence="2" id="KW-1185">Reference proteome</keyword>
<evidence type="ECO:0000313" key="2">
    <source>
        <dbReference type="Proteomes" id="UP000017246"/>
    </source>
</evidence>
<reference evidence="1" key="1">
    <citation type="journal article" date="2013" name="Nature">
        <title>The genomes of four tapeworm species reveal adaptations to parasitism.</title>
        <authorList>
            <person name="Tsai I.J."/>
            <person name="Zarowiecki M."/>
            <person name="Holroyd N."/>
            <person name="Garciarrubio A."/>
            <person name="Sanchez-Flores A."/>
            <person name="Brooks K.L."/>
            <person name="Tracey A."/>
            <person name="Bobes R.J."/>
            <person name="Fragoso G."/>
            <person name="Sciutto E."/>
            <person name="Aslett M."/>
            <person name="Beasley H."/>
            <person name="Bennett H.M."/>
            <person name="Cai J."/>
            <person name="Camicia F."/>
            <person name="Clark R."/>
            <person name="Cucher M."/>
            <person name="De Silva N."/>
            <person name="Day T.A."/>
            <person name="Deplazes P."/>
            <person name="Estrada K."/>
            <person name="Fernandez C."/>
            <person name="Holland P.W."/>
            <person name="Hou J."/>
            <person name="Hu S."/>
            <person name="Huckvale T."/>
            <person name="Hung S.S."/>
            <person name="Kamenetzky L."/>
            <person name="Keane J.A."/>
            <person name="Kiss F."/>
            <person name="Koziol U."/>
            <person name="Lambert O."/>
            <person name="Liu K."/>
            <person name="Luo X."/>
            <person name="Luo Y."/>
            <person name="Macchiaroli N."/>
            <person name="Nichol S."/>
            <person name="Paps J."/>
            <person name="Parkinson J."/>
            <person name="Pouchkina-Stantcheva N."/>
            <person name="Riddiford N."/>
            <person name="Rosenzvit M."/>
            <person name="Salinas G."/>
            <person name="Wasmuth J.D."/>
            <person name="Zamanian M."/>
            <person name="Zheng Y."/>
            <person name="Cai X."/>
            <person name="Soberon X."/>
            <person name="Olson P.D."/>
            <person name="Laclette J.P."/>
            <person name="Brehm K."/>
            <person name="Berriman M."/>
            <person name="Garciarrubio A."/>
            <person name="Bobes R.J."/>
            <person name="Fragoso G."/>
            <person name="Sanchez-Flores A."/>
            <person name="Estrada K."/>
            <person name="Cevallos M.A."/>
            <person name="Morett E."/>
            <person name="Gonzalez V."/>
            <person name="Portillo T."/>
            <person name="Ochoa-Leyva A."/>
            <person name="Jose M.V."/>
            <person name="Sciutto E."/>
            <person name="Landa A."/>
            <person name="Jimenez L."/>
            <person name="Valdes V."/>
            <person name="Carrero J.C."/>
            <person name="Larralde C."/>
            <person name="Morales-Montor J."/>
            <person name="Limon-Lason J."/>
            <person name="Soberon X."/>
            <person name="Laclette J.P."/>
        </authorList>
    </citation>
    <scope>NUCLEOTIDE SEQUENCE [LARGE SCALE GENOMIC DNA]</scope>
</reference>
<name>A0A068Y5P6_ECHMU</name>
<dbReference type="Proteomes" id="UP000017246">
    <property type="component" value="Unassembled WGS sequence"/>
</dbReference>
<evidence type="ECO:0000313" key="1">
    <source>
        <dbReference type="EMBL" id="CUT98902.1"/>
    </source>
</evidence>
<protein>
    <submittedName>
        <fullName evidence="1">Uncharacterized protein</fullName>
    </submittedName>
</protein>
<organism evidence="1 2">
    <name type="scientific">Echinococcus multilocularis</name>
    <name type="common">Fox tapeworm</name>
    <dbReference type="NCBI Taxonomy" id="6211"/>
    <lineage>
        <taxon>Eukaryota</taxon>
        <taxon>Metazoa</taxon>
        <taxon>Spiralia</taxon>
        <taxon>Lophotrochozoa</taxon>
        <taxon>Platyhelminthes</taxon>
        <taxon>Cestoda</taxon>
        <taxon>Eucestoda</taxon>
        <taxon>Cyclophyllidea</taxon>
        <taxon>Taeniidae</taxon>
        <taxon>Echinococcus</taxon>
    </lineage>
</organism>
<proteinExistence type="predicted"/>
<dbReference type="EMBL" id="LN902845">
    <property type="protein sequence ID" value="CUT98902.1"/>
    <property type="molecule type" value="Genomic_DNA"/>
</dbReference>
<dbReference type="AlphaFoldDB" id="A0A068Y5P6"/>
<sequence>MPPAFGIDVTTKWTTLASSCWCHHTDGRATLRLYDISFWDLTQFPVIGQCRLSFTRDGQSLTAGEEILPDDLVIDVTLQLTARDVVAPTEDVGGEFDRNAVQ</sequence>
<accession>A0A068Y5P6</accession>
<reference evidence="1" key="2">
    <citation type="submission" date="2015-11" db="EMBL/GenBank/DDBJ databases">
        <authorList>
            <person name="Zhang Y."/>
            <person name="Guo Z."/>
        </authorList>
    </citation>
    <scope>NUCLEOTIDE SEQUENCE</scope>
</reference>